<dbReference type="EMBL" id="QKZQ01000034">
    <property type="protein sequence ID" value="PZX36272.1"/>
    <property type="molecule type" value="Genomic_DNA"/>
</dbReference>
<reference evidence="1 2" key="1">
    <citation type="submission" date="2018-06" db="EMBL/GenBank/DDBJ databases">
        <title>Genomic Encyclopedia of Archaeal and Bacterial Type Strains, Phase II (KMG-II): from individual species to whole genera.</title>
        <authorList>
            <person name="Goeker M."/>
        </authorList>
    </citation>
    <scope>NUCLEOTIDE SEQUENCE [LARGE SCALE GENOMIC DNA]</scope>
    <source>
        <strain evidence="1 2">DSM 13087</strain>
    </source>
</reference>
<accession>A0A2W7RE87</accession>
<dbReference type="OrthoDB" id="7353511at2"/>
<keyword evidence="2" id="KW-1185">Reference proteome</keyword>
<organism evidence="1 2">
    <name type="scientific">Roseinatronobacter thiooxidans</name>
    <dbReference type="NCBI Taxonomy" id="121821"/>
    <lineage>
        <taxon>Bacteria</taxon>
        <taxon>Pseudomonadati</taxon>
        <taxon>Pseudomonadota</taxon>
        <taxon>Alphaproteobacteria</taxon>
        <taxon>Rhodobacterales</taxon>
        <taxon>Paracoccaceae</taxon>
        <taxon>Roseinatronobacter</taxon>
    </lineage>
</organism>
<protein>
    <submittedName>
        <fullName evidence="1">Uncharacterized protein</fullName>
    </submittedName>
</protein>
<comment type="caution">
    <text evidence="1">The sequence shown here is derived from an EMBL/GenBank/DDBJ whole genome shotgun (WGS) entry which is preliminary data.</text>
</comment>
<dbReference type="AlphaFoldDB" id="A0A2W7RE87"/>
<sequence>MPALAQDHAAHSSYAGFETREIKTLSDADLDDLRRSAGWGLALSAELNSVPGPAYLLEFKDQIGLGADQVSAIGVIFAAMQSEA</sequence>
<name>A0A2W7RE87_9RHOB</name>
<gene>
    <name evidence="1" type="ORF">LY56_03495</name>
</gene>
<evidence type="ECO:0000313" key="1">
    <source>
        <dbReference type="EMBL" id="PZX36272.1"/>
    </source>
</evidence>
<proteinExistence type="predicted"/>
<dbReference type="RefSeq" id="WP_111361478.1">
    <property type="nucleotide sequence ID" value="NZ_QKZQ01000034.1"/>
</dbReference>
<dbReference type="Proteomes" id="UP000249364">
    <property type="component" value="Unassembled WGS sequence"/>
</dbReference>
<evidence type="ECO:0000313" key="2">
    <source>
        <dbReference type="Proteomes" id="UP000249364"/>
    </source>
</evidence>